<evidence type="ECO:0000256" key="1">
    <source>
        <dbReference type="SAM" id="Phobius"/>
    </source>
</evidence>
<evidence type="ECO:0000313" key="3">
    <source>
        <dbReference type="Proteomes" id="UP000706525"/>
    </source>
</evidence>
<sequence length="153" mass="16179">MLSSLVSSLSLITGPALLTNASTVMLLGATNRYGLAINVLSDVGERPCDHDKAMVPFMRRRTRLLSKAMLWLQLAVGSFGLSTLSALAELCFGQTVAPGIDTLITPLLLGCSTIGGVGLILGVSTLFVESWSSDSDLLVLLPRANRAGYRPDD</sequence>
<organism evidence="2 3">
    <name type="scientific">Cupriavidus pampae</name>
    <dbReference type="NCBI Taxonomy" id="659251"/>
    <lineage>
        <taxon>Bacteria</taxon>
        <taxon>Pseudomonadati</taxon>
        <taxon>Pseudomonadota</taxon>
        <taxon>Betaproteobacteria</taxon>
        <taxon>Burkholderiales</taxon>
        <taxon>Burkholderiaceae</taxon>
        <taxon>Cupriavidus</taxon>
    </lineage>
</organism>
<proteinExistence type="predicted"/>
<keyword evidence="3" id="KW-1185">Reference proteome</keyword>
<evidence type="ECO:0008006" key="4">
    <source>
        <dbReference type="Google" id="ProtNLM"/>
    </source>
</evidence>
<name>A0ABM8WAP7_9BURK</name>
<keyword evidence="1" id="KW-0812">Transmembrane</keyword>
<evidence type="ECO:0000313" key="2">
    <source>
        <dbReference type="EMBL" id="CAG9164336.1"/>
    </source>
</evidence>
<protein>
    <recommendedName>
        <fullName evidence="4">MotA/TolQ/ExbB proton channel domain-containing protein</fullName>
    </recommendedName>
</protein>
<gene>
    <name evidence="2" type="ORF">LMG32289_00679</name>
</gene>
<dbReference type="EMBL" id="CAJZAG010000001">
    <property type="protein sequence ID" value="CAG9164336.1"/>
    <property type="molecule type" value="Genomic_DNA"/>
</dbReference>
<feature type="transmembrane region" description="Helical" evidence="1">
    <location>
        <begin position="104"/>
        <end position="128"/>
    </location>
</feature>
<keyword evidence="1" id="KW-1133">Transmembrane helix</keyword>
<accession>A0ABM8WAP7</accession>
<comment type="caution">
    <text evidence="2">The sequence shown here is derived from an EMBL/GenBank/DDBJ whole genome shotgun (WGS) entry which is preliminary data.</text>
</comment>
<dbReference type="RefSeq" id="WP_223981832.1">
    <property type="nucleotide sequence ID" value="NZ_CAJZAG010000001.1"/>
</dbReference>
<dbReference type="Proteomes" id="UP000706525">
    <property type="component" value="Unassembled WGS sequence"/>
</dbReference>
<feature type="transmembrane region" description="Helical" evidence="1">
    <location>
        <begin position="68"/>
        <end position="92"/>
    </location>
</feature>
<keyword evidence="1" id="KW-0472">Membrane</keyword>
<reference evidence="2 3" key="1">
    <citation type="submission" date="2021-08" db="EMBL/GenBank/DDBJ databases">
        <authorList>
            <person name="Peeters C."/>
        </authorList>
    </citation>
    <scope>NUCLEOTIDE SEQUENCE [LARGE SCALE GENOMIC DNA]</scope>
    <source>
        <strain evidence="2 3">LMG 32289</strain>
    </source>
</reference>